<dbReference type="AlphaFoldDB" id="A0A4Y3IMV4"/>
<protein>
    <submittedName>
        <fullName evidence="1">Uncharacterized protein</fullName>
    </submittedName>
</protein>
<organism evidence="1 2">
    <name type="scientific">Vibrio comitans NBRC 102076</name>
    <dbReference type="NCBI Taxonomy" id="1219078"/>
    <lineage>
        <taxon>Bacteria</taxon>
        <taxon>Pseudomonadati</taxon>
        <taxon>Pseudomonadota</taxon>
        <taxon>Gammaproteobacteria</taxon>
        <taxon>Vibrionales</taxon>
        <taxon>Vibrionaceae</taxon>
        <taxon>Vibrio</taxon>
    </lineage>
</organism>
<gene>
    <name evidence="1" type="ORF">VCO01S_14110</name>
</gene>
<dbReference type="Proteomes" id="UP000318242">
    <property type="component" value="Unassembled WGS sequence"/>
</dbReference>
<accession>A0A4Y3IMV4</accession>
<sequence length="251" mass="28706">MFRYGYAGLLFASSFCWAESLVNLDYEKRNSEEDKQGYQLIVESGVNETFISLVDELFPFKHPISVIYGSSSDDGPYYDPEIHTIYIPYVFVLEAKHYFSEHRSEPDANQGAVDTLMHTLLHEAGHALVEDNAIPVLGKEEDAVDNLASIVMLNYLDEGQNATLNAADMFDYESESGGEYYDYAEYAGVHSFDLQRYFATLCLVYGSDPKENQGLLDEIEDEYLADQQDTCEETYHQLYENWHRYLNDSSS</sequence>
<reference evidence="1 2" key="1">
    <citation type="submission" date="2019-06" db="EMBL/GenBank/DDBJ databases">
        <title>Whole genome shotgun sequence of Vibrio comitans NBRC 102076.</title>
        <authorList>
            <person name="Hosoyama A."/>
            <person name="Uohara A."/>
            <person name="Ohji S."/>
            <person name="Ichikawa N."/>
        </authorList>
    </citation>
    <scope>NUCLEOTIDE SEQUENCE [LARGE SCALE GENOMIC DNA]</scope>
    <source>
        <strain evidence="1 2">NBRC 102076</strain>
    </source>
</reference>
<evidence type="ECO:0000313" key="2">
    <source>
        <dbReference type="Proteomes" id="UP000318242"/>
    </source>
</evidence>
<proteinExistence type="predicted"/>
<dbReference type="RefSeq" id="WP_244311370.1">
    <property type="nucleotide sequence ID" value="NZ_BJLH01000005.1"/>
</dbReference>
<comment type="caution">
    <text evidence="1">The sequence shown here is derived from an EMBL/GenBank/DDBJ whole genome shotgun (WGS) entry which is preliminary data.</text>
</comment>
<evidence type="ECO:0000313" key="1">
    <source>
        <dbReference type="EMBL" id="GEA60218.1"/>
    </source>
</evidence>
<keyword evidence="2" id="KW-1185">Reference proteome</keyword>
<dbReference type="InterPro" id="IPR025644">
    <property type="entry name" value="DUF4344"/>
</dbReference>
<dbReference type="EMBL" id="BJLH01000005">
    <property type="protein sequence ID" value="GEA60218.1"/>
    <property type="molecule type" value="Genomic_DNA"/>
</dbReference>
<name>A0A4Y3IMV4_9VIBR</name>
<dbReference type="Pfam" id="PF14247">
    <property type="entry name" value="DUF4344"/>
    <property type="match status" value="1"/>
</dbReference>